<dbReference type="PANTHER" id="PTHR15261:SF4">
    <property type="entry name" value="THROMBOSPONDIN-TYPE LAMININ G DOMAIN AND EAR REPEAT-CONTAINING PROTEIN"/>
    <property type="match status" value="1"/>
</dbReference>
<evidence type="ECO:0000313" key="3">
    <source>
        <dbReference type="EMBL" id="SSX20362.1"/>
    </source>
</evidence>
<evidence type="ECO:0000256" key="1">
    <source>
        <dbReference type="ARBA" id="ARBA00022729"/>
    </source>
</evidence>
<dbReference type="Pfam" id="PF03736">
    <property type="entry name" value="EPTP"/>
    <property type="match status" value="1"/>
</dbReference>
<dbReference type="GO" id="GO:0007165">
    <property type="term" value="P:signal transduction"/>
    <property type="evidence" value="ECO:0007669"/>
    <property type="project" value="TreeGrafter"/>
</dbReference>
<accession>A0A336LQN9</accession>
<evidence type="ECO:0000256" key="2">
    <source>
        <dbReference type="ARBA" id="ARBA00022737"/>
    </source>
</evidence>
<gene>
    <name evidence="3" type="primary">CSON001172</name>
</gene>
<reference evidence="3" key="1">
    <citation type="submission" date="2018-07" db="EMBL/GenBank/DDBJ databases">
        <authorList>
            <person name="Quirk P.G."/>
            <person name="Krulwich T.A."/>
        </authorList>
    </citation>
    <scope>NUCLEOTIDE SEQUENCE</scope>
</reference>
<dbReference type="VEuPathDB" id="VectorBase:CSON001172"/>
<keyword evidence="1" id="KW-0732">Signal</keyword>
<dbReference type="PROSITE" id="PS50912">
    <property type="entry name" value="EAR"/>
    <property type="match status" value="1"/>
</dbReference>
<dbReference type="SUPFAM" id="SSF50978">
    <property type="entry name" value="WD40 repeat-like"/>
    <property type="match status" value="1"/>
</dbReference>
<protein>
    <submittedName>
        <fullName evidence="3">CSON001172 protein</fullName>
    </submittedName>
</protein>
<dbReference type="OMA" id="FIYSPIN"/>
<organism evidence="3">
    <name type="scientific">Culicoides sonorensis</name>
    <name type="common">Biting midge</name>
    <dbReference type="NCBI Taxonomy" id="179676"/>
    <lineage>
        <taxon>Eukaryota</taxon>
        <taxon>Metazoa</taxon>
        <taxon>Ecdysozoa</taxon>
        <taxon>Arthropoda</taxon>
        <taxon>Hexapoda</taxon>
        <taxon>Insecta</taxon>
        <taxon>Pterygota</taxon>
        <taxon>Neoptera</taxon>
        <taxon>Endopterygota</taxon>
        <taxon>Diptera</taxon>
        <taxon>Nematocera</taxon>
        <taxon>Chironomoidea</taxon>
        <taxon>Ceratopogonidae</taxon>
        <taxon>Ceratopogoninae</taxon>
        <taxon>Culicoides</taxon>
        <taxon>Monoculicoides</taxon>
    </lineage>
</organism>
<keyword evidence="2" id="KW-0677">Repeat</keyword>
<dbReference type="EMBL" id="UFQT01000117">
    <property type="protein sequence ID" value="SSX20362.1"/>
    <property type="molecule type" value="Genomic_DNA"/>
</dbReference>
<dbReference type="PANTHER" id="PTHR15261">
    <property type="entry name" value="THROMBOSPONDIN-TYPE LAMININ G DOMAIN AND EAR REPEAT-CONTAINING"/>
    <property type="match status" value="1"/>
</dbReference>
<name>A0A336LQN9_CULSO</name>
<dbReference type="InterPro" id="IPR009039">
    <property type="entry name" value="EAR"/>
</dbReference>
<sequence length="2017" mass="229927">MLQWIKFNARNLENGVYVLNGFQEAGSIPVNFPIDICLFKVQDRVYAASLHQESSKSNNTVLSIFRRIDRKFHSIFKYNTNNAHYMDCTDGFVAVANYIDENEDTNDAFEHSSPVFHIDYNENIEIVLTFATPYQNSIHFWKYGENVFLTHTYKYPLESSATRNKCPVYMWSHRQFTLIDQIECLNSYHIERFEVDHEMYLAVANFEDNYGKTNTFSVIYKYSHSTQSFQEYQRIETQAADDIRHFEFTYGNVHDDYLIVANAFDVDEYGNKNYETPSVIYKFIKGYFVPFQSITFNHVIHLQPVIGKNHEFMLLVACKDKAVQIYQYDGWNFVESSIDYTRSAFGDGVTSMRAYNNFADSTLIAISNVNHKAGDTNLFFPLYTFKNDITQIYNKFSDWVQATIDRYSEQNLEEVFHVLQKLPKLSDPELTLHGKLELANAVIHRLDIWAVTAPSFIMDNDLVARINGMHERIERVKEQIRYLEGILTPGKEHVEVAHKKDKPLVENQIKEENKAEIQQSSPIPTTKGPEIIQQTQIPIDIEEKTTSMKPDPIQSHDPATEPPKIEITRPPHIEVVQAPEPDEEVTEVIEVDHLYIKNKLTFNTINNRPAANMVRIDTSPLNLKKIKVNGEVIINDRLFVSDHIDGVKFVPENLLLKYGNQIFPETVLEVGSLKTNNILTPFVNEEPAYSYLDRTLQETVAQGHEPVHYDEVVVDELFVNEMFNGLDIRIFNDMLLKPDVDVQAIDAPVEIETLNAKSVKLLGGTLSGKTDYDIISVKEGTFVIESSVEFTEPVFADTLFITERINNIHVDDGKMDVLFKDVNYTQVVTGAKEFDTVLLLNPIGLQGKINSKSLEKMNPLTTIDDDIILQGDFEINGDVLVKHLMHGSDIIGRSSEYSAQRLFRHGLTLDTAHSDKYFTFTQPIRIDEINTKPSATFNPDDFVKTGTDEIQYITGHKTFTSDLIVKNGFCEAGQINKINLDEFDKSVLKKNGDQVISGRIHLKKLTTPAINSKETVFGDCKFDDILTLDSDQIISVPVTIESDVRVLNNIEARNLVSDGEFAEGNLHYLLHDTVLRDGQEYHITGEKTFENVVIDDLKFTLSAGKLNGINMDTLVWDLDIFSDKYIHINDSLYQSKPLKIKHLHVLGAINGVNAEDFGKAWLLSEGEQEITGSLTAENVVFENELQLNGLLNGYDLNYFYENTIWLDRDEVLGDVEAIAVTAVDPVTVQGLVSGIDVRNNVVLKNSTHPQDLASLTTNSLEVKNDFVIHETLNGINYQKLIEFTSNTTPMNVKILGVTNFLTQPVFKTINGIDIDELYEHAWLSHRNVVLKGTYHIDYAEFTHNIISTGLVNDLDLDYISKNYFSLTKPQDIPGDFYFQNGTIFEHLKVDAVKLDGKIRGLNEKDLYLDINYFDKYALKKGIEQEITEVWEIYQLDIDGDLEDITINDYNFNDDVVRYDVPHNNITGDKFFHDLYIKNVICAPPCLIQDTDMTEWFANAALIYGDFTIQGKTSMENVTVFGELVSFGPVNGKTFDKNTILLKDANQTIEGNVYIKTKYPEENRIVPVFIGNLMVNEVNGRNLEELLETTVYRDGRPSGSVNNLEFYEPLTVHNLHTNGHNVFGVELQQKITDYESYGDVSSYEKDFKMLENVGSYLQTSLKSSGKYLSHLTLRKGIEGAFSDILPLKLLPGVQHIAAFDRDDLSFSIQFYRFNDHEDKFVVDHEMPPLKSSESGERILNVETVHLHKMDYLVLETKDSLSGEFIQTSLGYFEDDGFQRIWRLNTTHSTKTTSLRLNNMDCLIRFSELIGNTEIACMGRNGLFLYQKLEGAPISQVAVFEHDHNTKSNSIVILTSDGNVVVYDPHSINNHDKLSLKQILQPLNPSYIQVVTFDQYQYIAVCSDKTENAAHYGSIEIYRAKMGSEFSHFQTINIKIPVKVEFSKLESRDLLMYVLTNNPSQSIIVYQYTGAAGFKEFISSSTIPKGKGMSVIKMPDHQREFLAIITEKDVMFVEPILKN</sequence>
<dbReference type="InterPro" id="IPR005492">
    <property type="entry name" value="EPTP"/>
</dbReference>
<dbReference type="InterPro" id="IPR036322">
    <property type="entry name" value="WD40_repeat_dom_sf"/>
</dbReference>
<proteinExistence type="predicted"/>